<comment type="similarity">
    <text evidence="2">Belongs to the chromate ion transporter (CHR) (TC 2.A.51) family.</text>
</comment>
<evidence type="ECO:0000256" key="2">
    <source>
        <dbReference type="ARBA" id="ARBA00005262"/>
    </source>
</evidence>
<gene>
    <name evidence="8" type="ORF">C8D82_1108</name>
</gene>
<dbReference type="PANTHER" id="PTHR43663">
    <property type="entry name" value="CHROMATE TRANSPORT PROTEIN-RELATED"/>
    <property type="match status" value="1"/>
</dbReference>
<dbReference type="OrthoDB" id="9788907at2"/>
<reference evidence="8 9" key="1">
    <citation type="submission" date="2018-04" db="EMBL/GenBank/DDBJ databases">
        <title>Genomic Encyclopedia of Type Strains, Phase IV (KMG-IV): sequencing the most valuable type-strain genomes for metagenomic binning, comparative biology and taxonomic classification.</title>
        <authorList>
            <person name="Goeker M."/>
        </authorList>
    </citation>
    <scope>NUCLEOTIDE SEQUENCE [LARGE SCALE GENOMIC DNA]</scope>
    <source>
        <strain evidence="8 9">DSM 14823</strain>
    </source>
</reference>
<organism evidence="8 9">
    <name type="scientific">Victivallis vadensis</name>
    <dbReference type="NCBI Taxonomy" id="172901"/>
    <lineage>
        <taxon>Bacteria</taxon>
        <taxon>Pseudomonadati</taxon>
        <taxon>Lentisphaerota</taxon>
        <taxon>Lentisphaeria</taxon>
        <taxon>Victivallales</taxon>
        <taxon>Victivallaceae</taxon>
        <taxon>Victivallis</taxon>
    </lineage>
</organism>
<dbReference type="InterPro" id="IPR052518">
    <property type="entry name" value="CHR_Transporter"/>
</dbReference>
<proteinExistence type="inferred from homology"/>
<name>A0A2U1B257_9BACT</name>
<keyword evidence="5 7" id="KW-1133">Transmembrane helix</keyword>
<feature type="transmembrane region" description="Helical" evidence="7">
    <location>
        <begin position="180"/>
        <end position="199"/>
    </location>
</feature>
<evidence type="ECO:0000256" key="4">
    <source>
        <dbReference type="ARBA" id="ARBA00022692"/>
    </source>
</evidence>
<comment type="subcellular location">
    <subcellularLocation>
        <location evidence="1">Cell membrane</location>
        <topology evidence="1">Multi-pass membrane protein</topology>
    </subcellularLocation>
</comment>
<keyword evidence="9" id="KW-1185">Reference proteome</keyword>
<feature type="transmembrane region" description="Helical" evidence="7">
    <location>
        <begin position="65"/>
        <end position="86"/>
    </location>
</feature>
<evidence type="ECO:0000313" key="8">
    <source>
        <dbReference type="EMBL" id="PVY42702.1"/>
    </source>
</evidence>
<evidence type="ECO:0000256" key="7">
    <source>
        <dbReference type="SAM" id="Phobius"/>
    </source>
</evidence>
<keyword evidence="4 7" id="KW-0812">Transmembrane</keyword>
<dbReference type="GO" id="GO:0015109">
    <property type="term" value="F:chromate transmembrane transporter activity"/>
    <property type="evidence" value="ECO:0007669"/>
    <property type="project" value="InterPro"/>
</dbReference>
<dbReference type="AlphaFoldDB" id="A0A2U1B257"/>
<comment type="caution">
    <text evidence="8">The sequence shown here is derived from an EMBL/GenBank/DDBJ whole genome shotgun (WGS) entry which is preliminary data.</text>
</comment>
<feature type="transmembrane region" description="Helical" evidence="7">
    <location>
        <begin position="21"/>
        <end position="45"/>
    </location>
</feature>
<evidence type="ECO:0000256" key="3">
    <source>
        <dbReference type="ARBA" id="ARBA00022475"/>
    </source>
</evidence>
<protein>
    <submittedName>
        <fullName evidence="8">Chromate transporter</fullName>
    </submittedName>
</protein>
<evidence type="ECO:0000256" key="1">
    <source>
        <dbReference type="ARBA" id="ARBA00004651"/>
    </source>
</evidence>
<dbReference type="Proteomes" id="UP000245959">
    <property type="component" value="Unassembled WGS sequence"/>
</dbReference>
<accession>A0A2U1B257</accession>
<keyword evidence="3" id="KW-1003">Cell membrane</keyword>
<dbReference type="RefSeq" id="WP_116883619.1">
    <property type="nucleotide sequence ID" value="NZ_CABMMC010000064.1"/>
</dbReference>
<evidence type="ECO:0000256" key="5">
    <source>
        <dbReference type="ARBA" id="ARBA00022989"/>
    </source>
</evidence>
<dbReference type="GeneID" id="78294923"/>
<keyword evidence="6 7" id="KW-0472">Membrane</keyword>
<feature type="transmembrane region" description="Helical" evidence="7">
    <location>
        <begin position="127"/>
        <end position="148"/>
    </location>
</feature>
<dbReference type="PANTHER" id="PTHR43663:SF2">
    <property type="entry name" value="CHROMATE TRANSPORT PROTEIN-RELATED"/>
    <property type="match status" value="1"/>
</dbReference>
<evidence type="ECO:0000256" key="6">
    <source>
        <dbReference type="ARBA" id="ARBA00023136"/>
    </source>
</evidence>
<dbReference type="InterPro" id="IPR003370">
    <property type="entry name" value="Chromate_transpt"/>
</dbReference>
<evidence type="ECO:0000313" key="9">
    <source>
        <dbReference type="Proteomes" id="UP000245959"/>
    </source>
</evidence>
<feature type="transmembrane region" description="Helical" evidence="7">
    <location>
        <begin position="155"/>
        <end position="174"/>
    </location>
</feature>
<dbReference type="Pfam" id="PF02417">
    <property type="entry name" value="Chromate_transp"/>
    <property type="match status" value="1"/>
</dbReference>
<dbReference type="EMBL" id="QEKH01000010">
    <property type="protein sequence ID" value="PVY42702.1"/>
    <property type="molecule type" value="Genomic_DNA"/>
</dbReference>
<dbReference type="GO" id="GO:0005886">
    <property type="term" value="C:plasma membrane"/>
    <property type="evidence" value="ECO:0007669"/>
    <property type="project" value="UniProtKB-SubCell"/>
</dbReference>
<feature type="transmembrane region" description="Helical" evidence="7">
    <location>
        <begin position="93"/>
        <end position="115"/>
    </location>
</feature>
<sequence length="211" mass="22601">MSDRPPQSLEAFRQESLLKRNWILFWSYIKITSLVLGGGYAIIAAAQEEFVRRRGWLTDDDVVEMITITQTVPGILACNSAIYVGWRIGGYSGALSALAGSVLPSLVIIMLIAAGVDSIRHVIETPYVQGAFIGVIACIVGMVVVTALKMRKKAARNVFGWCVAIGCFVGLSVFRISPAWLIVAAIAAGLIKVGVGSALKKIHPEKGEAAQ</sequence>